<feature type="compositionally biased region" description="Basic and acidic residues" evidence="1">
    <location>
        <begin position="13"/>
        <end position="24"/>
    </location>
</feature>
<organism evidence="2 3">
    <name type="scientific">Dactylonectria estremocensis</name>
    <dbReference type="NCBI Taxonomy" id="1079267"/>
    <lineage>
        <taxon>Eukaryota</taxon>
        <taxon>Fungi</taxon>
        <taxon>Dikarya</taxon>
        <taxon>Ascomycota</taxon>
        <taxon>Pezizomycotina</taxon>
        <taxon>Sordariomycetes</taxon>
        <taxon>Hypocreomycetidae</taxon>
        <taxon>Hypocreales</taxon>
        <taxon>Nectriaceae</taxon>
        <taxon>Dactylonectria</taxon>
    </lineage>
</organism>
<protein>
    <submittedName>
        <fullName evidence="2">Uncharacterized protein</fullName>
    </submittedName>
</protein>
<proteinExistence type="predicted"/>
<gene>
    <name evidence="2" type="ORF">B0J13DRAFT_90031</name>
</gene>
<comment type="caution">
    <text evidence="2">The sequence shown here is derived from an EMBL/GenBank/DDBJ whole genome shotgun (WGS) entry which is preliminary data.</text>
</comment>
<accession>A0A9P9EC86</accession>
<dbReference type="EMBL" id="JAGMUU010000017">
    <property type="protein sequence ID" value="KAH7134767.1"/>
    <property type="molecule type" value="Genomic_DNA"/>
</dbReference>
<evidence type="ECO:0000313" key="3">
    <source>
        <dbReference type="Proteomes" id="UP000717696"/>
    </source>
</evidence>
<sequence>MREPGCYSTRAGQKKEEKVPKKETAMHRSTVAQGIFRSASCTTAPTTAVIRSIVVGTSGLPVLMRDRCSTTHSRPRLFFFFLFSASSFVPGLSMHQKPCNAHAGDRFWPSFPVLASYQVSSRYISTRTTLAAWGWPSPHRHAALHCSRPSPPAWPLTHMLLMIGSSTSTTSCVMGMGAPEGLACLCAAALPRSRAAAGVP</sequence>
<name>A0A9P9EC86_9HYPO</name>
<feature type="region of interest" description="Disordered" evidence="1">
    <location>
        <begin position="1"/>
        <end position="24"/>
    </location>
</feature>
<evidence type="ECO:0000256" key="1">
    <source>
        <dbReference type="SAM" id="MobiDB-lite"/>
    </source>
</evidence>
<dbReference type="AlphaFoldDB" id="A0A9P9EC86"/>
<dbReference type="Proteomes" id="UP000717696">
    <property type="component" value="Unassembled WGS sequence"/>
</dbReference>
<reference evidence="2" key="1">
    <citation type="journal article" date="2021" name="Nat. Commun.">
        <title>Genetic determinants of endophytism in the Arabidopsis root mycobiome.</title>
        <authorList>
            <person name="Mesny F."/>
            <person name="Miyauchi S."/>
            <person name="Thiergart T."/>
            <person name="Pickel B."/>
            <person name="Atanasova L."/>
            <person name="Karlsson M."/>
            <person name="Huettel B."/>
            <person name="Barry K.W."/>
            <person name="Haridas S."/>
            <person name="Chen C."/>
            <person name="Bauer D."/>
            <person name="Andreopoulos W."/>
            <person name="Pangilinan J."/>
            <person name="LaButti K."/>
            <person name="Riley R."/>
            <person name="Lipzen A."/>
            <person name="Clum A."/>
            <person name="Drula E."/>
            <person name="Henrissat B."/>
            <person name="Kohler A."/>
            <person name="Grigoriev I.V."/>
            <person name="Martin F.M."/>
            <person name="Hacquard S."/>
        </authorList>
    </citation>
    <scope>NUCLEOTIDE SEQUENCE</scope>
    <source>
        <strain evidence="2">MPI-CAGE-AT-0021</strain>
    </source>
</reference>
<keyword evidence="3" id="KW-1185">Reference proteome</keyword>
<evidence type="ECO:0000313" key="2">
    <source>
        <dbReference type="EMBL" id="KAH7134767.1"/>
    </source>
</evidence>